<dbReference type="RefSeq" id="WP_184254448.1">
    <property type="nucleotide sequence ID" value="NZ_JACHIO010000006.1"/>
</dbReference>
<organism evidence="2 3">
    <name type="scientific">Granulicella mallensis</name>
    <dbReference type="NCBI Taxonomy" id="940614"/>
    <lineage>
        <taxon>Bacteria</taxon>
        <taxon>Pseudomonadati</taxon>
        <taxon>Acidobacteriota</taxon>
        <taxon>Terriglobia</taxon>
        <taxon>Terriglobales</taxon>
        <taxon>Acidobacteriaceae</taxon>
        <taxon>Granulicella</taxon>
    </lineage>
</organism>
<sequence length="209" mass="24031">MDVHAPHQPVHTWRDFFTHLTIVTIGLFIALTLEAFVEYLHHRHLVHEARENIRHEIETNHEAAQKDLVLLQRNVDSQVANIKAIHELMADPKNFHGSIDNSMNFDSLNDAAWRTARDTGALGFMPYDEVQRYSDLYMLEDLVNKNVIAAGVQDFDAISSFKMGYDPGSLPADEYVLLLRKNASIQIQFTTLKEFVQQFDDHCVAELKR</sequence>
<protein>
    <submittedName>
        <fullName evidence="2">Uncharacterized protein</fullName>
    </submittedName>
</protein>
<reference evidence="2 3" key="1">
    <citation type="submission" date="2020-08" db="EMBL/GenBank/DDBJ databases">
        <title>Genomic Encyclopedia of Type Strains, Phase IV (KMG-V): Genome sequencing to study the core and pangenomes of soil and plant-associated prokaryotes.</title>
        <authorList>
            <person name="Whitman W."/>
        </authorList>
    </citation>
    <scope>NUCLEOTIDE SEQUENCE [LARGE SCALE GENOMIC DNA]</scope>
    <source>
        <strain evidence="2 3">X5P3</strain>
    </source>
</reference>
<proteinExistence type="predicted"/>
<keyword evidence="1" id="KW-0472">Membrane</keyword>
<keyword evidence="1" id="KW-1133">Transmembrane helix</keyword>
<comment type="caution">
    <text evidence="2">The sequence shown here is derived from an EMBL/GenBank/DDBJ whole genome shotgun (WGS) entry which is preliminary data.</text>
</comment>
<feature type="transmembrane region" description="Helical" evidence="1">
    <location>
        <begin position="16"/>
        <end position="37"/>
    </location>
</feature>
<dbReference type="Proteomes" id="UP000584867">
    <property type="component" value="Unassembled WGS sequence"/>
</dbReference>
<dbReference type="AlphaFoldDB" id="A0A7W8EAC9"/>
<evidence type="ECO:0000313" key="2">
    <source>
        <dbReference type="EMBL" id="MBB5063335.1"/>
    </source>
</evidence>
<keyword evidence="1" id="KW-0812">Transmembrane</keyword>
<dbReference type="EMBL" id="JACHIO010000006">
    <property type="protein sequence ID" value="MBB5063335.1"/>
    <property type="molecule type" value="Genomic_DNA"/>
</dbReference>
<evidence type="ECO:0000313" key="3">
    <source>
        <dbReference type="Proteomes" id="UP000584867"/>
    </source>
</evidence>
<accession>A0A7W8EAC9</accession>
<evidence type="ECO:0000256" key="1">
    <source>
        <dbReference type="SAM" id="Phobius"/>
    </source>
</evidence>
<name>A0A7W8EAC9_9BACT</name>
<gene>
    <name evidence="2" type="ORF">HDF15_001677</name>
</gene>